<dbReference type="EMBL" id="SHNO01000001">
    <property type="protein sequence ID" value="MCX2977078.1"/>
    <property type="molecule type" value="Genomic_DNA"/>
</dbReference>
<evidence type="ECO:0000259" key="2">
    <source>
        <dbReference type="Pfam" id="PF04909"/>
    </source>
</evidence>
<accession>A0ABT3T480</accession>
<keyword evidence="4" id="KW-1185">Reference proteome</keyword>
<sequence>MKPQAGCNRRAFLNKAGLSIGSASLLGLGLSACDSPTPERYSRADIESLAAERGREQEIKGEGEYGHHVYPGYRGLAELPWFELDTEQQLVCVDDSVPLSIDIHSHLGMSLLFKPRLDLHASTPRVKHLLDCDKTNPGCPFDLDVYANSNFSEEALGDLRIQTIAQGLWGSSYAATQTIPNLLREMDAMRVQKAFLLPIKLGLPFGDNLAEDWRAAIKSAGARDRLHCGLSINPRSENAFAEMRAHAAQGARIIKLHPTMQRFYPDDPAAMLLYEEASRLGLVVFFHGGRAGIEPESSHSFAMPRHYEAALREFPNLQFILGHAGARDMQGMLALALLYDNAWLDIHGQGLSRLEQLIQETDGERLLFGTDWPFYHIGASLAKVLITTQAPVRHRIRYAILRGNAETLLPDW</sequence>
<gene>
    <name evidence="3" type="ORF">EYC82_06890</name>
</gene>
<comment type="caution">
    <text evidence="3">The sequence shown here is derived from an EMBL/GenBank/DDBJ whole genome shotgun (WGS) entry which is preliminary data.</text>
</comment>
<reference evidence="3" key="1">
    <citation type="submission" date="2019-02" db="EMBL/GenBank/DDBJ databases">
        <authorList>
            <person name="Li S.-H."/>
        </authorList>
    </citation>
    <scope>NUCLEOTIDE SEQUENCE</scope>
    <source>
        <strain evidence="3">IMCC11814</strain>
    </source>
</reference>
<dbReference type="PANTHER" id="PTHR21240">
    <property type="entry name" value="2-AMINO-3-CARBOXYLMUCONATE-6-SEMIALDEHYDE DECARBOXYLASE"/>
    <property type="match status" value="1"/>
</dbReference>
<dbReference type="Proteomes" id="UP001143304">
    <property type="component" value="Unassembled WGS sequence"/>
</dbReference>
<dbReference type="InterPro" id="IPR032466">
    <property type="entry name" value="Metal_Hydrolase"/>
</dbReference>
<dbReference type="Gene3D" id="3.20.20.140">
    <property type="entry name" value="Metal-dependent hydrolases"/>
    <property type="match status" value="1"/>
</dbReference>
<evidence type="ECO:0000313" key="4">
    <source>
        <dbReference type="Proteomes" id="UP001143304"/>
    </source>
</evidence>
<dbReference type="InterPro" id="IPR032465">
    <property type="entry name" value="ACMSD"/>
</dbReference>
<dbReference type="InterPro" id="IPR006680">
    <property type="entry name" value="Amidohydro-rel"/>
</dbReference>
<dbReference type="CDD" id="cd01292">
    <property type="entry name" value="metallo-dependent_hydrolases"/>
    <property type="match status" value="1"/>
</dbReference>
<organism evidence="3 4">
    <name type="scientific">Candidatus Marimicrobium litorale</name>
    <dbReference type="NCBI Taxonomy" id="2518991"/>
    <lineage>
        <taxon>Bacteria</taxon>
        <taxon>Pseudomonadati</taxon>
        <taxon>Pseudomonadota</taxon>
        <taxon>Gammaproteobacteria</taxon>
        <taxon>Cellvibrionales</taxon>
        <taxon>Halieaceae</taxon>
        <taxon>Marimicrobium</taxon>
    </lineage>
</organism>
<proteinExistence type="predicted"/>
<dbReference type="Pfam" id="PF04909">
    <property type="entry name" value="Amidohydro_2"/>
    <property type="match status" value="1"/>
</dbReference>
<dbReference type="SUPFAM" id="SSF51556">
    <property type="entry name" value="Metallo-dependent hydrolases"/>
    <property type="match status" value="1"/>
</dbReference>
<protein>
    <submittedName>
        <fullName evidence="3">Amidohydrolase</fullName>
    </submittedName>
</protein>
<evidence type="ECO:0000256" key="1">
    <source>
        <dbReference type="ARBA" id="ARBA00023239"/>
    </source>
</evidence>
<name>A0ABT3T480_9GAMM</name>
<keyword evidence="1" id="KW-0456">Lyase</keyword>
<dbReference type="PROSITE" id="PS51257">
    <property type="entry name" value="PROKAR_LIPOPROTEIN"/>
    <property type="match status" value="1"/>
</dbReference>
<feature type="domain" description="Amidohydrolase-related" evidence="2">
    <location>
        <begin position="210"/>
        <end position="410"/>
    </location>
</feature>
<dbReference type="RefSeq" id="WP_279248807.1">
    <property type="nucleotide sequence ID" value="NZ_SHNO01000001.1"/>
</dbReference>
<evidence type="ECO:0000313" key="3">
    <source>
        <dbReference type="EMBL" id="MCX2977078.1"/>
    </source>
</evidence>